<name>G0EN33_BRAIP</name>
<dbReference type="PATRIC" id="fig|1045858.4.peg.1171"/>
<evidence type="ECO:0000313" key="3">
    <source>
        <dbReference type="Proteomes" id="UP000008522"/>
    </source>
</evidence>
<dbReference type="EMBL" id="CP002874">
    <property type="protein sequence ID" value="AEM21792.1"/>
    <property type="molecule type" value="Genomic_DNA"/>
</dbReference>
<sequence length="45" mass="5660">MIKDIITMILFIIFIFIIDKCFRDYIFNDNNSQYMKKAFDYVYKY</sequence>
<keyword evidence="1" id="KW-1133">Transmembrane helix</keyword>
<gene>
    <name evidence="2" type="ordered locus">Bint_1171</name>
</gene>
<dbReference type="AlphaFoldDB" id="G0EN33"/>
<feature type="transmembrane region" description="Helical" evidence="1">
    <location>
        <begin position="6"/>
        <end position="27"/>
    </location>
</feature>
<accession>G0EN33</accession>
<organism evidence="2 3">
    <name type="scientific">Brachyspira intermedia (strain ATCC 51140 / PWS/A)</name>
    <name type="common">Serpulina intermedia</name>
    <dbReference type="NCBI Taxonomy" id="1045858"/>
    <lineage>
        <taxon>Bacteria</taxon>
        <taxon>Pseudomonadati</taxon>
        <taxon>Spirochaetota</taxon>
        <taxon>Spirochaetia</taxon>
        <taxon>Brachyspirales</taxon>
        <taxon>Brachyspiraceae</taxon>
        <taxon>Brachyspira</taxon>
    </lineage>
</organism>
<proteinExistence type="predicted"/>
<evidence type="ECO:0000256" key="1">
    <source>
        <dbReference type="SAM" id="Phobius"/>
    </source>
</evidence>
<keyword evidence="1" id="KW-0812">Transmembrane</keyword>
<protein>
    <submittedName>
        <fullName evidence="2">Uncharacterized protein</fullName>
    </submittedName>
</protein>
<reference evidence="2 3" key="1">
    <citation type="journal article" date="2011" name="BMC Genomics">
        <title>Complete genome sequence of Brachyspira intermedia reveals unique genomic features in Brachyspira species and phage-mediated horizontal gene transfer.</title>
        <authorList>
            <person name="Hafstrom T."/>
            <person name="Jansson D.S."/>
            <person name="Segerman B."/>
        </authorList>
    </citation>
    <scope>NUCLEOTIDE SEQUENCE [LARGE SCALE GENOMIC DNA]</scope>
    <source>
        <strain evidence="3">ATCC 51140 / PWS/A</strain>
    </source>
</reference>
<keyword evidence="3" id="KW-1185">Reference proteome</keyword>
<keyword evidence="1" id="KW-0472">Membrane</keyword>
<dbReference type="KEGG" id="bip:Bint_1171"/>
<dbReference type="HOGENOM" id="CLU_3196867_0_0_12"/>
<evidence type="ECO:0000313" key="2">
    <source>
        <dbReference type="EMBL" id="AEM21792.1"/>
    </source>
</evidence>
<dbReference type="Proteomes" id="UP000008522">
    <property type="component" value="Chromosome"/>
</dbReference>